<organism evidence="1 2">
    <name type="scientific">Phaeosphaeria nodorum (strain SN15 / ATCC MYA-4574 / FGSC 10173)</name>
    <name type="common">Glume blotch fungus</name>
    <name type="synonym">Parastagonospora nodorum</name>
    <dbReference type="NCBI Taxonomy" id="321614"/>
    <lineage>
        <taxon>Eukaryota</taxon>
        <taxon>Fungi</taxon>
        <taxon>Dikarya</taxon>
        <taxon>Ascomycota</taxon>
        <taxon>Pezizomycotina</taxon>
        <taxon>Dothideomycetes</taxon>
        <taxon>Pleosporomycetidae</taxon>
        <taxon>Pleosporales</taxon>
        <taxon>Pleosporineae</taxon>
        <taxon>Phaeosphaeriaceae</taxon>
        <taxon>Parastagonospora</taxon>
    </lineage>
</organism>
<dbReference type="EMBL" id="CP069033">
    <property type="protein sequence ID" value="QRD00909.1"/>
    <property type="molecule type" value="Genomic_DNA"/>
</dbReference>
<reference evidence="2" key="1">
    <citation type="journal article" date="2021" name="BMC Genomics">
        <title>Chromosome-level genome assembly and manually-curated proteome of model necrotroph Parastagonospora nodorum Sn15 reveals a genome-wide trove of candidate effector homologs, and redundancy of virulence-related functions within an accessory chromosome.</title>
        <authorList>
            <person name="Bertazzoni S."/>
            <person name="Jones D.A.B."/>
            <person name="Phan H.T."/>
            <person name="Tan K.-C."/>
            <person name="Hane J.K."/>
        </authorList>
    </citation>
    <scope>NUCLEOTIDE SEQUENCE [LARGE SCALE GENOMIC DNA]</scope>
    <source>
        <strain evidence="2">SN15 / ATCC MYA-4574 / FGSC 10173)</strain>
    </source>
</reference>
<dbReference type="VEuPathDB" id="FungiDB:JI435_415960"/>
<evidence type="ECO:0000313" key="1">
    <source>
        <dbReference type="EMBL" id="QRD00909.1"/>
    </source>
</evidence>
<accession>A0A7U2FAZ2</accession>
<dbReference type="AlphaFoldDB" id="A0A7U2FAZ2"/>
<name>A0A7U2FAZ2_PHANO</name>
<dbReference type="Proteomes" id="UP000663193">
    <property type="component" value="Chromosome 11"/>
</dbReference>
<sequence>MAGQVWRVWLCPDMQGWVFEAHSGAKKQRQTCQTSKVSKKAGNPCSGVENSSFLVQASDLPVQGVVGAAVHQTVCAADDGSAESEDVPRDNYSFFVIHRTVY</sequence>
<keyword evidence="2" id="KW-1185">Reference proteome</keyword>
<evidence type="ECO:0000313" key="2">
    <source>
        <dbReference type="Proteomes" id="UP000663193"/>
    </source>
</evidence>
<gene>
    <name evidence="1" type="ORF">JI435_415960</name>
</gene>
<proteinExistence type="predicted"/>
<protein>
    <submittedName>
        <fullName evidence="1">Uncharacterized protein</fullName>
    </submittedName>
</protein>